<dbReference type="InterPro" id="IPR008144">
    <property type="entry name" value="Guanylate_kin-like_dom"/>
</dbReference>
<dbReference type="EMBL" id="FLQW01004235">
    <property type="protein sequence ID" value="SBS96670.1"/>
    <property type="molecule type" value="Genomic_DNA"/>
</dbReference>
<dbReference type="InterPro" id="IPR020590">
    <property type="entry name" value="Guanylate_kinase_CS"/>
</dbReference>
<evidence type="ECO:0000256" key="5">
    <source>
        <dbReference type="ARBA" id="ARBA00016296"/>
    </source>
</evidence>
<evidence type="ECO:0000256" key="6">
    <source>
        <dbReference type="ARBA" id="ARBA00022490"/>
    </source>
</evidence>
<evidence type="ECO:0000256" key="11">
    <source>
        <dbReference type="ARBA" id="ARBA00030128"/>
    </source>
</evidence>
<dbReference type="Gene3D" id="3.40.50.300">
    <property type="entry name" value="P-loop containing nucleotide triphosphate hydrolases"/>
    <property type="match status" value="1"/>
</dbReference>
<dbReference type="Proteomes" id="UP000078597">
    <property type="component" value="Unassembled WGS sequence"/>
</dbReference>
<dbReference type="Pfam" id="PF00625">
    <property type="entry name" value="Guanylate_kin"/>
    <property type="match status" value="1"/>
</dbReference>
<evidence type="ECO:0000256" key="4">
    <source>
        <dbReference type="ARBA" id="ARBA00012961"/>
    </source>
</evidence>
<feature type="domain" description="Guanylate kinase-like" evidence="13">
    <location>
        <begin position="4"/>
        <end position="187"/>
    </location>
</feature>
<dbReference type="NCBIfam" id="TIGR03263">
    <property type="entry name" value="guanyl_kin"/>
    <property type="match status" value="1"/>
</dbReference>
<dbReference type="GO" id="GO:0004385">
    <property type="term" value="F:GMP kinase activity"/>
    <property type="evidence" value="ECO:0007669"/>
    <property type="project" value="UniProtKB-EC"/>
</dbReference>
<evidence type="ECO:0000256" key="1">
    <source>
        <dbReference type="ARBA" id="ARBA00003531"/>
    </source>
</evidence>
<organism evidence="14 15">
    <name type="scientific">Plasmodium malariae</name>
    <dbReference type="NCBI Taxonomy" id="5858"/>
    <lineage>
        <taxon>Eukaryota</taxon>
        <taxon>Sar</taxon>
        <taxon>Alveolata</taxon>
        <taxon>Apicomplexa</taxon>
        <taxon>Aconoidasida</taxon>
        <taxon>Haemosporida</taxon>
        <taxon>Plasmodiidae</taxon>
        <taxon>Plasmodium</taxon>
        <taxon>Plasmodium (Plasmodium)</taxon>
    </lineage>
</organism>
<evidence type="ECO:0000256" key="2">
    <source>
        <dbReference type="ARBA" id="ARBA00004496"/>
    </source>
</evidence>
<proteinExistence type="inferred from homology"/>
<dbReference type="InterPro" id="IPR008145">
    <property type="entry name" value="GK/Ca_channel_bsu"/>
</dbReference>
<accession>A0A1A8WUR7</accession>
<dbReference type="CDD" id="cd00071">
    <property type="entry name" value="GMPK"/>
    <property type="match status" value="1"/>
</dbReference>
<evidence type="ECO:0000313" key="15">
    <source>
        <dbReference type="Proteomes" id="UP000078597"/>
    </source>
</evidence>
<dbReference type="FunFam" id="3.30.63.10:FF:000005">
    <property type="entry name" value="Guanylate kinase"/>
    <property type="match status" value="1"/>
</dbReference>
<evidence type="ECO:0000256" key="7">
    <source>
        <dbReference type="ARBA" id="ARBA00022679"/>
    </source>
</evidence>
<protein>
    <recommendedName>
        <fullName evidence="5">Guanylate kinase</fullName>
        <ecNumber evidence="4">2.7.4.8</ecNumber>
    </recommendedName>
    <alternativeName>
        <fullName evidence="11">GMP kinase</fullName>
    </alternativeName>
</protein>
<reference evidence="15" key="1">
    <citation type="submission" date="2016-05" db="EMBL/GenBank/DDBJ databases">
        <authorList>
            <person name="Naeem Raeece"/>
        </authorList>
    </citation>
    <scope>NUCLEOTIDE SEQUENCE [LARGE SCALE GENOMIC DNA]</scope>
</reference>
<comment type="catalytic activity">
    <reaction evidence="12">
        <text>GMP + ATP = GDP + ADP</text>
        <dbReference type="Rhea" id="RHEA:20780"/>
        <dbReference type="ChEBI" id="CHEBI:30616"/>
        <dbReference type="ChEBI" id="CHEBI:58115"/>
        <dbReference type="ChEBI" id="CHEBI:58189"/>
        <dbReference type="ChEBI" id="CHEBI:456216"/>
        <dbReference type="EC" id="2.7.4.8"/>
    </reaction>
</comment>
<evidence type="ECO:0000256" key="9">
    <source>
        <dbReference type="ARBA" id="ARBA00022777"/>
    </source>
</evidence>
<dbReference type="EC" id="2.7.4.8" evidence="4"/>
<keyword evidence="9 14" id="KW-0418">Kinase</keyword>
<keyword evidence="6" id="KW-0963">Cytoplasm</keyword>
<dbReference type="GO" id="GO:0005829">
    <property type="term" value="C:cytosol"/>
    <property type="evidence" value="ECO:0007669"/>
    <property type="project" value="TreeGrafter"/>
</dbReference>
<dbReference type="VEuPathDB" id="PlasmoDB:PmUG01_07040500"/>
<keyword evidence="7" id="KW-0808">Transferase</keyword>
<dbReference type="PANTHER" id="PTHR23117:SF13">
    <property type="entry name" value="GUANYLATE KINASE"/>
    <property type="match status" value="1"/>
</dbReference>
<dbReference type="SMART" id="SM00072">
    <property type="entry name" value="GuKc"/>
    <property type="match status" value="1"/>
</dbReference>
<evidence type="ECO:0000256" key="10">
    <source>
        <dbReference type="ARBA" id="ARBA00022840"/>
    </source>
</evidence>
<dbReference type="PROSITE" id="PS50052">
    <property type="entry name" value="GUANYLATE_KINASE_2"/>
    <property type="match status" value="1"/>
</dbReference>
<comment type="similarity">
    <text evidence="3">Belongs to the guanylate kinase family.</text>
</comment>
<evidence type="ECO:0000256" key="12">
    <source>
        <dbReference type="ARBA" id="ARBA00048594"/>
    </source>
</evidence>
<dbReference type="InterPro" id="IPR027417">
    <property type="entry name" value="P-loop_NTPase"/>
</dbReference>
<evidence type="ECO:0000256" key="8">
    <source>
        <dbReference type="ARBA" id="ARBA00022741"/>
    </source>
</evidence>
<dbReference type="Gene3D" id="3.30.63.10">
    <property type="entry name" value="Guanylate Kinase phosphate binding domain"/>
    <property type="match status" value="1"/>
</dbReference>
<keyword evidence="8" id="KW-0547">Nucleotide-binding</keyword>
<dbReference type="PANTHER" id="PTHR23117">
    <property type="entry name" value="GUANYLATE KINASE-RELATED"/>
    <property type="match status" value="1"/>
</dbReference>
<dbReference type="AlphaFoldDB" id="A0A1A8WUR7"/>
<sequence length="200" mass="23491">MPKIAPLVICGPSGVGKGTLIKMLLKDFPSSFRFSVSCTTRKKRENERDGIDYYFLNKEDFELKLKQNFFLEHDNYANNLYGTLKSEYDKAEMENKICLFEMNINGVKQLKECNYVSNGIYIFVKPPNTDILLSRLKKRNTENPEQINKRMYELNRELDEANNIDFNMFLVNDDLTKTYEQLKEYLMQSYQHLRSGSGSR</sequence>
<dbReference type="SUPFAM" id="SSF52540">
    <property type="entry name" value="P-loop containing nucleoside triphosphate hydrolases"/>
    <property type="match status" value="1"/>
</dbReference>
<evidence type="ECO:0000259" key="13">
    <source>
        <dbReference type="PROSITE" id="PS50052"/>
    </source>
</evidence>
<gene>
    <name evidence="14" type="ORF">PMALA_055980</name>
</gene>
<evidence type="ECO:0000256" key="3">
    <source>
        <dbReference type="ARBA" id="ARBA00005790"/>
    </source>
</evidence>
<dbReference type="GO" id="GO:0005524">
    <property type="term" value="F:ATP binding"/>
    <property type="evidence" value="ECO:0007669"/>
    <property type="project" value="UniProtKB-KW"/>
</dbReference>
<dbReference type="PROSITE" id="PS00856">
    <property type="entry name" value="GUANYLATE_KINASE_1"/>
    <property type="match status" value="1"/>
</dbReference>
<name>A0A1A8WUR7_PLAMA</name>
<comment type="subcellular location">
    <subcellularLocation>
        <location evidence="2">Cytoplasm</location>
    </subcellularLocation>
</comment>
<keyword evidence="10" id="KW-0067">ATP-binding</keyword>
<comment type="function">
    <text evidence="1">Essential for recycling GMP and indirectly, cGMP.</text>
</comment>
<evidence type="ECO:0000313" key="14">
    <source>
        <dbReference type="EMBL" id="SBS96670.1"/>
    </source>
</evidence>
<dbReference type="InterPro" id="IPR017665">
    <property type="entry name" value="Guanylate_kinase"/>
</dbReference>